<protein>
    <submittedName>
        <fullName evidence="1">Uncharacterized protein</fullName>
    </submittedName>
</protein>
<dbReference type="Proteomes" id="UP000663452">
    <property type="component" value="Chromosome"/>
</dbReference>
<organism evidence="1 2">
    <name type="scientific">Paenibacillus tianjinensis</name>
    <dbReference type="NCBI Taxonomy" id="2810347"/>
    <lineage>
        <taxon>Bacteria</taxon>
        <taxon>Bacillati</taxon>
        <taxon>Bacillota</taxon>
        <taxon>Bacilli</taxon>
        <taxon>Bacillales</taxon>
        <taxon>Paenibacillaceae</taxon>
        <taxon>Paenibacillus</taxon>
    </lineage>
</organism>
<dbReference type="EMBL" id="CP070969">
    <property type="protein sequence ID" value="QSF44236.1"/>
    <property type="molecule type" value="Genomic_DNA"/>
</dbReference>
<name>A0ABX7LAC4_9BACL</name>
<accession>A0ABX7LAC4</accession>
<reference evidence="1 2" key="1">
    <citation type="submission" date="2021-02" db="EMBL/GenBank/DDBJ databases">
        <title>Paenibacillus tianjinensis sp. nov.</title>
        <authorList>
            <person name="Liu H."/>
        </authorList>
    </citation>
    <scope>NUCLEOTIDE SEQUENCE [LARGE SCALE GENOMIC DNA]</scope>
    <source>
        <strain evidence="1 2">TB2019</strain>
    </source>
</reference>
<evidence type="ECO:0000313" key="2">
    <source>
        <dbReference type="Proteomes" id="UP000663452"/>
    </source>
</evidence>
<keyword evidence="2" id="KW-1185">Reference proteome</keyword>
<gene>
    <name evidence="1" type="ORF">JRJ22_23945</name>
</gene>
<dbReference type="RefSeq" id="WP_206101826.1">
    <property type="nucleotide sequence ID" value="NZ_CP070969.1"/>
</dbReference>
<proteinExistence type="predicted"/>
<evidence type="ECO:0000313" key="1">
    <source>
        <dbReference type="EMBL" id="QSF44236.1"/>
    </source>
</evidence>
<sequence length="99" mass="11356">MKVSKYNRILTMQDETKIAFNAMTCGLAAVDDSFFDILNHISEIDYENLTGEKKELVDMMLEGNYIINDDFDELKSIKFRHFNGKYNGGSLGESVKYIV</sequence>